<organism evidence="4">
    <name type="scientific">marine metagenome</name>
    <dbReference type="NCBI Taxonomy" id="408172"/>
    <lineage>
        <taxon>unclassified sequences</taxon>
        <taxon>metagenomes</taxon>
        <taxon>ecological metagenomes</taxon>
    </lineage>
</organism>
<dbReference type="Pfam" id="PF02775">
    <property type="entry name" value="TPP_enzyme_C"/>
    <property type="match status" value="1"/>
</dbReference>
<dbReference type="PANTHER" id="PTHR42818">
    <property type="entry name" value="SULFOPYRUVATE DECARBOXYLASE SUBUNIT ALPHA"/>
    <property type="match status" value="1"/>
</dbReference>
<dbReference type="SUPFAM" id="SSF52518">
    <property type="entry name" value="Thiamin diphosphate-binding fold (THDP-binding)"/>
    <property type="match status" value="1"/>
</dbReference>
<dbReference type="GO" id="GO:0016831">
    <property type="term" value="F:carboxy-lyase activity"/>
    <property type="evidence" value="ECO:0007669"/>
    <property type="project" value="UniProtKB-KW"/>
</dbReference>
<keyword evidence="1" id="KW-0210">Decarboxylase</keyword>
<dbReference type="InterPro" id="IPR051818">
    <property type="entry name" value="TPP_dependent_decarboxylase"/>
</dbReference>
<reference evidence="4" key="1">
    <citation type="submission" date="2018-05" db="EMBL/GenBank/DDBJ databases">
        <authorList>
            <person name="Lanie J.A."/>
            <person name="Ng W.-L."/>
            <person name="Kazmierczak K.M."/>
            <person name="Andrzejewski T.M."/>
            <person name="Davidsen T.M."/>
            <person name="Wayne K.J."/>
            <person name="Tettelin H."/>
            <person name="Glass J.I."/>
            <person name="Rusch D."/>
            <person name="Podicherti R."/>
            <person name="Tsui H.-C.T."/>
            <person name="Winkler M.E."/>
        </authorList>
    </citation>
    <scope>NUCLEOTIDE SEQUENCE</scope>
</reference>
<evidence type="ECO:0000256" key="2">
    <source>
        <dbReference type="ARBA" id="ARBA00023239"/>
    </source>
</evidence>
<evidence type="ECO:0000313" key="4">
    <source>
        <dbReference type="EMBL" id="SVB78388.1"/>
    </source>
</evidence>
<dbReference type="EMBL" id="UINC01057350">
    <property type="protein sequence ID" value="SVB78388.1"/>
    <property type="molecule type" value="Genomic_DNA"/>
</dbReference>
<dbReference type="GO" id="GO:0030976">
    <property type="term" value="F:thiamine pyrophosphate binding"/>
    <property type="evidence" value="ECO:0007669"/>
    <property type="project" value="InterPro"/>
</dbReference>
<evidence type="ECO:0000259" key="3">
    <source>
        <dbReference type="Pfam" id="PF02775"/>
    </source>
</evidence>
<keyword evidence="2" id="KW-0456">Lyase</keyword>
<dbReference type="PANTHER" id="PTHR42818:SF1">
    <property type="entry name" value="SULFOPYRUVATE DECARBOXYLASE"/>
    <property type="match status" value="1"/>
</dbReference>
<sequence length="203" mass="22467">MAFHILYWLGKDILMKGTEAFEEIIPLLTDEPVIHANGYICRESFNIKDREENFYMIGSMGLASSIGLGVAINRPDQKTIIIDGDGNVLMSMGTLAMIAAAAPKNLLHVVIDNEAYESTGNQRSLSNSVSLEKVAQSAGYLQTKKVTNKNHIREAFQELMGKDGPSFLLIKVEPSFDKSTGRVHHTPEEITARFMKSLNPPKN</sequence>
<gene>
    <name evidence="4" type="ORF">METZ01_LOCUS231242</name>
</gene>
<accession>A0A382GTG7</accession>
<evidence type="ECO:0000256" key="1">
    <source>
        <dbReference type="ARBA" id="ARBA00022793"/>
    </source>
</evidence>
<proteinExistence type="predicted"/>
<dbReference type="InterPro" id="IPR029061">
    <property type="entry name" value="THDP-binding"/>
</dbReference>
<protein>
    <recommendedName>
        <fullName evidence="3">Thiamine pyrophosphate enzyme TPP-binding domain-containing protein</fullName>
    </recommendedName>
</protein>
<dbReference type="AlphaFoldDB" id="A0A382GTG7"/>
<feature type="domain" description="Thiamine pyrophosphate enzyme TPP-binding" evidence="3">
    <location>
        <begin position="55"/>
        <end position="168"/>
    </location>
</feature>
<dbReference type="Gene3D" id="3.40.50.970">
    <property type="match status" value="1"/>
</dbReference>
<name>A0A382GTG7_9ZZZZ</name>
<dbReference type="InterPro" id="IPR011766">
    <property type="entry name" value="TPP_enzyme_TPP-bd"/>
</dbReference>